<dbReference type="Proteomes" id="UP000193570">
    <property type="component" value="Unassembled WGS sequence"/>
</dbReference>
<evidence type="ECO:0000256" key="1">
    <source>
        <dbReference type="SAM" id="MobiDB-lite"/>
    </source>
</evidence>
<name>A0A1X6YHH9_9RHOB</name>
<dbReference type="RefSeq" id="WP_085790493.1">
    <property type="nucleotide sequence ID" value="NZ_FWFK01000001.1"/>
</dbReference>
<dbReference type="InterPro" id="IPR018666">
    <property type="entry name" value="DUF2125"/>
</dbReference>
<gene>
    <name evidence="3" type="ORF">ROJ8625_00779</name>
</gene>
<feature type="region of interest" description="Disordered" evidence="1">
    <location>
        <begin position="264"/>
        <end position="284"/>
    </location>
</feature>
<evidence type="ECO:0000256" key="2">
    <source>
        <dbReference type="SAM" id="SignalP"/>
    </source>
</evidence>
<keyword evidence="2" id="KW-0732">Signal</keyword>
<feature type="chain" id="PRO_5012755873" description="DUF2125 domain-containing protein" evidence="2">
    <location>
        <begin position="26"/>
        <end position="516"/>
    </location>
</feature>
<dbReference type="Pfam" id="PF09898">
    <property type="entry name" value="DUF2125"/>
    <property type="match status" value="1"/>
</dbReference>
<organism evidence="3 4">
    <name type="scientific">Roseivivax jejudonensis</name>
    <dbReference type="NCBI Taxonomy" id="1529041"/>
    <lineage>
        <taxon>Bacteria</taxon>
        <taxon>Pseudomonadati</taxon>
        <taxon>Pseudomonadota</taxon>
        <taxon>Alphaproteobacteria</taxon>
        <taxon>Rhodobacterales</taxon>
        <taxon>Roseobacteraceae</taxon>
        <taxon>Roseivivax</taxon>
    </lineage>
</organism>
<dbReference type="EMBL" id="FWFK01000001">
    <property type="protein sequence ID" value="SLN21188.1"/>
    <property type="molecule type" value="Genomic_DNA"/>
</dbReference>
<dbReference type="OrthoDB" id="7791409at2"/>
<dbReference type="AlphaFoldDB" id="A0A1X6YHH9"/>
<protein>
    <recommendedName>
        <fullName evidence="5">DUF2125 domain-containing protein</fullName>
    </recommendedName>
</protein>
<evidence type="ECO:0000313" key="3">
    <source>
        <dbReference type="EMBL" id="SLN21188.1"/>
    </source>
</evidence>
<accession>A0A1X6YHH9</accession>
<proteinExistence type="predicted"/>
<sequence>MRRIPLAARAGTGLALATTAASPLAADVTADEVWTQVRSYFEASGYTVSATREETGGELRLSDLTLSMPMEGGEGDRIGTLTIEVGDLVLTEDGGAVSMDIPSSVPIIAEGDGDAAPDRTVIETMLTGHDFTVSGTPDEMTFDFAADGYAMRLAELVIEGETIGRDLVSAGLQLDEITTVSVVSGGDGSATQVTNETRAAALTYEVAATDFDDPAEGSFEMAGRMSDVAGEGSWTAVDGAEAGDFAAMIEAGFEGDASLSYSEGSTRFTGRGPDGETSGQSVSDNGSIGFSVADGAVGYDVSAEGIAYAVTVPQFPVPLTAEAARLGFALDAPVQAAEEPQPFSLDLALRELAIDDAIWTLFDPEERLSREPATLALSLVGTATPFVNILDPEATNRLAESGGQPGELNTVEIEDLQLSAAGAELTGEGAFTFDNSDTETFDGMPAPEGSATLNLSGAESLIDALVAMGIVGESEAMGARMMLSMFAVLGDDPDTLTSTIEIGEGGRIRANGQRIR</sequence>
<evidence type="ECO:0000313" key="4">
    <source>
        <dbReference type="Proteomes" id="UP000193570"/>
    </source>
</evidence>
<reference evidence="3 4" key="1">
    <citation type="submission" date="2017-03" db="EMBL/GenBank/DDBJ databases">
        <authorList>
            <person name="Afonso C.L."/>
            <person name="Miller P.J."/>
            <person name="Scott M.A."/>
            <person name="Spackman E."/>
            <person name="Goraichik I."/>
            <person name="Dimitrov K.M."/>
            <person name="Suarez D.L."/>
            <person name="Swayne D.E."/>
        </authorList>
    </citation>
    <scope>NUCLEOTIDE SEQUENCE [LARGE SCALE GENOMIC DNA]</scope>
    <source>
        <strain evidence="3 4">CECT 8625</strain>
    </source>
</reference>
<evidence type="ECO:0008006" key="5">
    <source>
        <dbReference type="Google" id="ProtNLM"/>
    </source>
</evidence>
<keyword evidence="4" id="KW-1185">Reference proteome</keyword>
<feature type="signal peptide" evidence="2">
    <location>
        <begin position="1"/>
        <end position="25"/>
    </location>
</feature>